<dbReference type="AlphaFoldDB" id="A0A6J4TJK1"/>
<organism evidence="1">
    <name type="scientific">uncultured Sphingomonas sp</name>
    <dbReference type="NCBI Taxonomy" id="158754"/>
    <lineage>
        <taxon>Bacteria</taxon>
        <taxon>Pseudomonadati</taxon>
        <taxon>Pseudomonadota</taxon>
        <taxon>Alphaproteobacteria</taxon>
        <taxon>Sphingomonadales</taxon>
        <taxon>Sphingomonadaceae</taxon>
        <taxon>Sphingomonas</taxon>
        <taxon>environmental samples</taxon>
    </lineage>
</organism>
<sequence>MSALRSLLRPQTAEESIGAVAEYIRRERGSFIDLRAQSGRLTRDEFATAAGLVYPRGRRVEFCFPAEVFRDGVCAGLSAKLVVHHLRDADLLHQQMGGKTTVTRDFPEPLGRARVISVREEILRAE</sequence>
<gene>
    <name evidence="1" type="ORF">AVDCRST_MAG62-1377</name>
</gene>
<proteinExistence type="predicted"/>
<reference evidence="1" key="1">
    <citation type="submission" date="2020-02" db="EMBL/GenBank/DDBJ databases">
        <authorList>
            <person name="Meier V. D."/>
        </authorList>
    </citation>
    <scope>NUCLEOTIDE SEQUENCE</scope>
    <source>
        <strain evidence="1">AVDCRST_MAG62</strain>
    </source>
</reference>
<name>A0A6J4TJK1_9SPHN</name>
<protein>
    <submittedName>
        <fullName evidence="1">Uncharacterized protein</fullName>
    </submittedName>
</protein>
<dbReference type="EMBL" id="CADCWB010000166">
    <property type="protein sequence ID" value="CAA9524982.1"/>
    <property type="molecule type" value="Genomic_DNA"/>
</dbReference>
<evidence type="ECO:0000313" key="1">
    <source>
        <dbReference type="EMBL" id="CAA9524982.1"/>
    </source>
</evidence>
<accession>A0A6J4TJK1</accession>